<dbReference type="InterPro" id="IPR026820">
    <property type="entry name" value="VioB/RebD_dom"/>
</dbReference>
<feature type="domain" description="Iminophenyl-pyruvate dimer synthase" evidence="2">
    <location>
        <begin position="45"/>
        <end position="260"/>
    </location>
</feature>
<dbReference type="PANTHER" id="PTHR34400">
    <property type="match status" value="1"/>
</dbReference>
<gene>
    <name evidence="3" type="ORF">PHLCEN_2v12914</name>
</gene>
<dbReference type="AlphaFoldDB" id="A0A2R6NFV2"/>
<feature type="region of interest" description="Disordered" evidence="1">
    <location>
        <begin position="1"/>
        <end position="24"/>
    </location>
</feature>
<comment type="caution">
    <text evidence="3">The sequence shown here is derived from an EMBL/GenBank/DDBJ whole genome shotgun (WGS) entry which is preliminary data.</text>
</comment>
<dbReference type="EMBL" id="MLYV02001290">
    <property type="protein sequence ID" value="PSR71260.1"/>
    <property type="molecule type" value="Genomic_DNA"/>
</dbReference>
<evidence type="ECO:0000313" key="3">
    <source>
        <dbReference type="EMBL" id="PSR71260.1"/>
    </source>
</evidence>
<proteinExistence type="predicted"/>
<evidence type="ECO:0000256" key="1">
    <source>
        <dbReference type="SAM" id="MobiDB-lite"/>
    </source>
</evidence>
<accession>A0A2R6NFV2</accession>
<evidence type="ECO:0000259" key="2">
    <source>
        <dbReference type="Pfam" id="PF12902"/>
    </source>
</evidence>
<dbReference type="OrthoDB" id="3143730at2759"/>
<reference evidence="3 4" key="1">
    <citation type="submission" date="2018-02" db="EMBL/GenBank/DDBJ databases">
        <title>Genome sequence of the basidiomycete white-rot fungus Phlebia centrifuga.</title>
        <authorList>
            <person name="Granchi Z."/>
            <person name="Peng M."/>
            <person name="de Vries R.P."/>
            <person name="Hilden K."/>
            <person name="Makela M.R."/>
            <person name="Grigoriev I."/>
            <person name="Riley R."/>
        </authorList>
    </citation>
    <scope>NUCLEOTIDE SEQUENCE [LARGE SCALE GENOMIC DNA]</scope>
    <source>
        <strain evidence="3 4">FBCC195</strain>
    </source>
</reference>
<keyword evidence="4" id="KW-1185">Reference proteome</keyword>
<protein>
    <recommendedName>
        <fullName evidence="2">Iminophenyl-pyruvate dimer synthase domain-containing protein</fullName>
    </recommendedName>
</protein>
<organism evidence="3 4">
    <name type="scientific">Hermanssonia centrifuga</name>
    <dbReference type="NCBI Taxonomy" id="98765"/>
    <lineage>
        <taxon>Eukaryota</taxon>
        <taxon>Fungi</taxon>
        <taxon>Dikarya</taxon>
        <taxon>Basidiomycota</taxon>
        <taxon>Agaricomycotina</taxon>
        <taxon>Agaricomycetes</taxon>
        <taxon>Polyporales</taxon>
        <taxon>Meruliaceae</taxon>
        <taxon>Hermanssonia</taxon>
    </lineage>
</organism>
<dbReference type="Gene3D" id="1.20.1260.10">
    <property type="match status" value="1"/>
</dbReference>
<dbReference type="PANTHER" id="PTHR34400:SF4">
    <property type="entry name" value="MEMBRANE PROTEIN"/>
    <property type="match status" value="1"/>
</dbReference>
<name>A0A2R6NFV2_9APHY</name>
<evidence type="ECO:0000313" key="4">
    <source>
        <dbReference type="Proteomes" id="UP000186601"/>
    </source>
</evidence>
<dbReference type="Proteomes" id="UP000186601">
    <property type="component" value="Unassembled WGS sequence"/>
</dbReference>
<dbReference type="STRING" id="98765.A0A2R6NFV2"/>
<dbReference type="InterPro" id="IPR012347">
    <property type="entry name" value="Ferritin-like"/>
</dbReference>
<feature type="region of interest" description="Disordered" evidence="1">
    <location>
        <begin position="435"/>
        <end position="466"/>
    </location>
</feature>
<sequence>MESKRSKISIPDGPPKEWGPPNKEAAKDDLWRKACVEALLQHGKAAMTIEFHTIPLYLYAAYSIIRDNGGAGTKARYAILGIVEQEMLHLSLCGNIVRALGGFQPLYDQEFVPKYDDETKLLYDEISLDLEPAEKSLLDTFIKIESPYEAPHKDLKPEVDISDEALGFAKFTTVVGKKYKSIGDFYKVFEQGLKIIYGWYPDILSNNPDVQFSSEDFFGDNMTVVKDLETALKAMTTIVDQGEGSVGNPDSHYHVFLDLYKKRDTWDCYPVGKNPTTESFKDNDYIYRVGFLLLRYPKTLLIRAILFPQLSLAFDAAYCYLLRTIDMCWETPKDSKGNPRQLTYEDKIRRQYLMRNIHAIMMDLLTPIADILVQQPFNDTQNASPCFDFYHLPQDSKVSQEQGLFDGITEELKKAMETSGGRAGGHKSKLEAILYSASQLPPNPPPSTTTRSGRVADETTHTSTKI</sequence>
<dbReference type="Pfam" id="PF12902">
    <property type="entry name" value="Ferritin-like"/>
    <property type="match status" value="1"/>
</dbReference>